<evidence type="ECO:0000313" key="1">
    <source>
        <dbReference type="EMBL" id="KAJ3115211.1"/>
    </source>
</evidence>
<dbReference type="EMBL" id="JADGJH010001307">
    <property type="protein sequence ID" value="KAJ3115211.1"/>
    <property type="molecule type" value="Genomic_DNA"/>
</dbReference>
<protein>
    <submittedName>
        <fullName evidence="1">Ral GTPase-activating protein subunit alpha-2</fullName>
    </submittedName>
</protein>
<organism evidence="1 2">
    <name type="scientific">Physocladia obscura</name>
    <dbReference type="NCBI Taxonomy" id="109957"/>
    <lineage>
        <taxon>Eukaryota</taxon>
        <taxon>Fungi</taxon>
        <taxon>Fungi incertae sedis</taxon>
        <taxon>Chytridiomycota</taxon>
        <taxon>Chytridiomycota incertae sedis</taxon>
        <taxon>Chytridiomycetes</taxon>
        <taxon>Chytridiales</taxon>
        <taxon>Chytriomycetaceae</taxon>
        <taxon>Physocladia</taxon>
    </lineage>
</organism>
<name>A0AAD5XB24_9FUNG</name>
<proteinExistence type="predicted"/>
<sequence>MELPFTDDGVVPNNTKRAEKLLKKAKLFLDDKQKAKSRLTSLYSFLDSITPLPSHSLTSSTNQLNNAFASASGSAGTPNSNAIETGDFGTDQQILAKFLQDNYEQVFDVLYENLGCYIEKVKGKIDRTAPTSSKEFTDLLKIVSVLRKLILHIPDKIEAGWEAHTFFKIIQSLLLYGNQSKVRTEGLKLLLTWINNQPVSFVNVLTNQASASGLNSNVLKLYGSVLNFSIFEASPIPAPADMAKSDCLGDEGIPGYDQSTAVPINHSEFSKQRVSKIENTELDATPIFSSSNYPSETDSIELIEEILSNLSALAALSCQQTTTFTPSAISPKGVAQNNSSQLDSWKSAILLIGIEESFVDKYVANRAAFCALAVQWTLLKRFHLPVLFPVICSKFSNPPIEGFSTCPIEILQSLLLFIARHVVDANGSQTDVSCVTAVHGVIEVSQKSNKLFQHIVLSVIENREIIHEILRQGLLAPWLNSDLGRYSMFILRTWAFTPNDERPIFLHSSGNVASLALTFSGDSDAPFNTFLRRYMRYILWNMLTNRKYLDDSLERRATILQTDVNGNISPLSIRQELENFNVNHRGYY</sequence>
<comment type="caution">
    <text evidence="1">The sequence shown here is derived from an EMBL/GenBank/DDBJ whole genome shotgun (WGS) entry which is preliminary data.</text>
</comment>
<accession>A0AAD5XB24</accession>
<dbReference type="AlphaFoldDB" id="A0AAD5XB24"/>
<keyword evidence="2" id="KW-1185">Reference proteome</keyword>
<dbReference type="Proteomes" id="UP001211907">
    <property type="component" value="Unassembled WGS sequence"/>
</dbReference>
<reference evidence="1" key="1">
    <citation type="submission" date="2020-05" db="EMBL/GenBank/DDBJ databases">
        <title>Phylogenomic resolution of chytrid fungi.</title>
        <authorList>
            <person name="Stajich J.E."/>
            <person name="Amses K."/>
            <person name="Simmons R."/>
            <person name="Seto K."/>
            <person name="Myers J."/>
            <person name="Bonds A."/>
            <person name="Quandt C.A."/>
            <person name="Barry K."/>
            <person name="Liu P."/>
            <person name="Grigoriev I."/>
            <person name="Longcore J.E."/>
            <person name="James T.Y."/>
        </authorList>
    </citation>
    <scope>NUCLEOTIDE SEQUENCE</scope>
    <source>
        <strain evidence="1">JEL0513</strain>
    </source>
</reference>
<gene>
    <name evidence="1" type="primary">RALGAPA2</name>
    <name evidence="1" type="ORF">HK100_001425</name>
</gene>
<evidence type="ECO:0000313" key="2">
    <source>
        <dbReference type="Proteomes" id="UP001211907"/>
    </source>
</evidence>